<feature type="domain" description="PDZ" evidence="1">
    <location>
        <begin position="64"/>
        <end position="110"/>
    </location>
</feature>
<dbReference type="PROSITE" id="PS50106">
    <property type="entry name" value="PDZ"/>
    <property type="match status" value="1"/>
</dbReference>
<dbReference type="InterPro" id="IPR001478">
    <property type="entry name" value="PDZ"/>
</dbReference>
<dbReference type="GO" id="GO:0050839">
    <property type="term" value="F:cell adhesion molecule binding"/>
    <property type="evidence" value="ECO:0007669"/>
    <property type="project" value="TreeGrafter"/>
</dbReference>
<dbReference type="Pfam" id="PF00595">
    <property type="entry name" value="PDZ"/>
    <property type="match status" value="1"/>
</dbReference>
<name>A0A815XQ32_9BILA</name>
<evidence type="ECO:0000259" key="1">
    <source>
        <dbReference type="PROSITE" id="PS50106"/>
    </source>
</evidence>
<dbReference type="GO" id="GO:0005886">
    <property type="term" value="C:plasma membrane"/>
    <property type="evidence" value="ECO:0007669"/>
    <property type="project" value="TreeGrafter"/>
</dbReference>
<gene>
    <name evidence="2" type="ORF">JYZ213_LOCUS46840</name>
</gene>
<protein>
    <recommendedName>
        <fullName evidence="1">PDZ domain-containing protein</fullName>
    </recommendedName>
</protein>
<dbReference type="InterPro" id="IPR036034">
    <property type="entry name" value="PDZ_sf"/>
</dbReference>
<dbReference type="PANTHER" id="PTHR13865:SF28">
    <property type="entry name" value="POLYCHAETOID, ISOFORM O"/>
    <property type="match status" value="1"/>
</dbReference>
<evidence type="ECO:0000313" key="2">
    <source>
        <dbReference type="EMBL" id="CAF1560309.1"/>
    </source>
</evidence>
<dbReference type="GO" id="GO:0150105">
    <property type="term" value="P:protein localization to cell-cell junction"/>
    <property type="evidence" value="ECO:0007669"/>
    <property type="project" value="TreeGrafter"/>
</dbReference>
<feature type="non-terminal residue" evidence="2">
    <location>
        <position position="130"/>
    </location>
</feature>
<accession>A0A815XQ32</accession>
<feature type="non-terminal residue" evidence="2">
    <location>
        <position position="1"/>
    </location>
</feature>
<dbReference type="Gene3D" id="2.30.42.10">
    <property type="match status" value="1"/>
</dbReference>
<sequence>ALKLIRESTDFVHLIVQRHKHPVIVTDNELPIKCILDKARKDEKTNIILDCRYYIKKVYYKNNEKSTKIQEGDEIIKINEIPVNRLTLQEAQKLIDKTKEQLILYTIPNKSNNHRDSISSYKAIQSEYNQ</sequence>
<reference evidence="2" key="1">
    <citation type="submission" date="2021-02" db="EMBL/GenBank/DDBJ databases">
        <authorList>
            <person name="Nowell W R."/>
        </authorList>
    </citation>
    <scope>NUCLEOTIDE SEQUENCE</scope>
</reference>
<dbReference type="EMBL" id="CAJNOG010006491">
    <property type="protein sequence ID" value="CAF1560309.1"/>
    <property type="molecule type" value="Genomic_DNA"/>
</dbReference>
<proteinExistence type="predicted"/>
<evidence type="ECO:0000313" key="3">
    <source>
        <dbReference type="Proteomes" id="UP000663845"/>
    </source>
</evidence>
<dbReference type="GO" id="GO:0045216">
    <property type="term" value="P:cell-cell junction organization"/>
    <property type="evidence" value="ECO:0007669"/>
    <property type="project" value="TreeGrafter"/>
</dbReference>
<dbReference type="SUPFAM" id="SSF50156">
    <property type="entry name" value="PDZ domain-like"/>
    <property type="match status" value="1"/>
</dbReference>
<dbReference type="GO" id="GO:0098609">
    <property type="term" value="P:cell-cell adhesion"/>
    <property type="evidence" value="ECO:0007669"/>
    <property type="project" value="TreeGrafter"/>
</dbReference>
<dbReference type="PANTHER" id="PTHR13865">
    <property type="entry name" value="TIGHT JUNCTION PROTEIN"/>
    <property type="match status" value="1"/>
</dbReference>
<comment type="caution">
    <text evidence="2">The sequence shown here is derived from an EMBL/GenBank/DDBJ whole genome shotgun (WGS) entry which is preliminary data.</text>
</comment>
<dbReference type="GO" id="GO:0005923">
    <property type="term" value="C:bicellular tight junction"/>
    <property type="evidence" value="ECO:0007669"/>
    <property type="project" value="TreeGrafter"/>
</dbReference>
<dbReference type="Proteomes" id="UP000663845">
    <property type="component" value="Unassembled WGS sequence"/>
</dbReference>
<dbReference type="AlphaFoldDB" id="A0A815XQ32"/>
<organism evidence="2 3">
    <name type="scientific">Adineta steineri</name>
    <dbReference type="NCBI Taxonomy" id="433720"/>
    <lineage>
        <taxon>Eukaryota</taxon>
        <taxon>Metazoa</taxon>
        <taxon>Spiralia</taxon>
        <taxon>Gnathifera</taxon>
        <taxon>Rotifera</taxon>
        <taxon>Eurotatoria</taxon>
        <taxon>Bdelloidea</taxon>
        <taxon>Adinetida</taxon>
        <taxon>Adinetidae</taxon>
        <taxon>Adineta</taxon>
    </lineage>
</organism>